<keyword evidence="1" id="KW-0812">Transmembrane</keyword>
<feature type="domain" description="YdbS-like PH" evidence="2">
    <location>
        <begin position="65"/>
        <end position="141"/>
    </location>
</feature>
<reference evidence="3 6" key="2">
    <citation type="submission" date="2021-01" db="EMBL/GenBank/DDBJ databases">
        <title>Complete genome sequences of Corynebacterium macginleyi strains isolated from infectious keratitis.</title>
        <authorList>
            <person name="Sagerfors S."/>
            <person name="Poehlein A."/>
            <person name="Soderquist B."/>
            <person name="Bruggemann H."/>
        </authorList>
    </citation>
    <scope>NUCLEOTIDE SEQUENCE [LARGE SCALE GENOMIC DNA]</scope>
    <source>
        <strain evidence="3 6">12T220</strain>
    </source>
</reference>
<dbReference type="RefSeq" id="WP_121910553.1">
    <property type="nucleotide sequence ID" value="NZ_CP068291.1"/>
</dbReference>
<evidence type="ECO:0000256" key="1">
    <source>
        <dbReference type="SAM" id="Phobius"/>
    </source>
</evidence>
<dbReference type="Proteomes" id="UP000270649">
    <property type="component" value="Unassembled WGS sequence"/>
</dbReference>
<keyword evidence="1" id="KW-1133">Transmembrane helix</keyword>
<dbReference type="PANTHER" id="PTHR34473">
    <property type="entry name" value="UPF0699 TRANSMEMBRANE PROTEIN YDBS"/>
    <property type="match status" value="1"/>
</dbReference>
<evidence type="ECO:0000313" key="3">
    <source>
        <dbReference type="EMBL" id="MBM0243222.1"/>
    </source>
</evidence>
<dbReference type="GeneID" id="92745479"/>
<evidence type="ECO:0000313" key="6">
    <source>
        <dbReference type="Proteomes" id="UP001518680"/>
    </source>
</evidence>
<dbReference type="Pfam" id="PF03703">
    <property type="entry name" value="bPH_2"/>
    <property type="match status" value="1"/>
</dbReference>
<dbReference type="InterPro" id="IPR005182">
    <property type="entry name" value="YdbS-like_PH"/>
</dbReference>
<feature type="transmembrane region" description="Helical" evidence="1">
    <location>
        <begin position="12"/>
        <end position="35"/>
    </location>
</feature>
<dbReference type="AlphaFoldDB" id="A0A3M0GE02"/>
<name>A0A3M0GE02_9CORY</name>
<accession>A0A3M0GE02</accession>
<reference evidence="4 5" key="1">
    <citation type="submission" date="2018-10" db="EMBL/GenBank/DDBJ databases">
        <title>Corynebacterium macginleyi genome sequencing and assembly of the type strain and two clinical samples.</title>
        <authorList>
            <person name="Bernier A.-M."/>
            <person name="Bernard K."/>
        </authorList>
    </citation>
    <scope>NUCLEOTIDE SEQUENCE [LARGE SCALE GENOMIC DNA]</scope>
    <source>
        <strain evidence="4 5">NML 120205</strain>
    </source>
</reference>
<dbReference type="EMBL" id="REGC01000003">
    <property type="protein sequence ID" value="RMB63105.1"/>
    <property type="molecule type" value="Genomic_DNA"/>
</dbReference>
<keyword evidence="1" id="KW-0472">Membrane</keyword>
<evidence type="ECO:0000313" key="4">
    <source>
        <dbReference type="EMBL" id="RMB63105.1"/>
    </source>
</evidence>
<keyword evidence="6" id="KW-1185">Reference proteome</keyword>
<dbReference type="PANTHER" id="PTHR34473:SF3">
    <property type="entry name" value="TRANSMEMBRANE PROTEIN-RELATED"/>
    <property type="match status" value="1"/>
</dbReference>
<protein>
    <submittedName>
        <fullName evidence="3">PH domain-containing protein</fullName>
    </submittedName>
</protein>
<organism evidence="4 5">
    <name type="scientific">Corynebacterium macginleyi</name>
    <dbReference type="NCBI Taxonomy" id="38290"/>
    <lineage>
        <taxon>Bacteria</taxon>
        <taxon>Bacillati</taxon>
        <taxon>Actinomycetota</taxon>
        <taxon>Actinomycetes</taxon>
        <taxon>Mycobacteriales</taxon>
        <taxon>Corynebacteriaceae</taxon>
        <taxon>Corynebacterium</taxon>
    </lineage>
</organism>
<proteinExistence type="predicted"/>
<evidence type="ECO:0000313" key="5">
    <source>
        <dbReference type="Proteomes" id="UP000270649"/>
    </source>
</evidence>
<dbReference type="EMBL" id="JAACBX020000001">
    <property type="protein sequence ID" value="MBM0243222.1"/>
    <property type="molecule type" value="Genomic_DNA"/>
</dbReference>
<evidence type="ECO:0000259" key="2">
    <source>
        <dbReference type="Pfam" id="PF03703"/>
    </source>
</evidence>
<gene>
    <name evidence="4" type="ORF">D9543_03725</name>
    <name evidence="3" type="ORF">GWO63_002745</name>
</gene>
<dbReference type="Proteomes" id="UP001518680">
    <property type="component" value="Unassembled WGS sequence"/>
</dbReference>
<sequence>MSEEMNPISPRLVTVRYICHLGWTAFFAAAAAAAGYWWTPWFYWAAGLFTVLFFWLLWLIPAQVRRMGWCETDDELLITRGKLWHSFTVVPYGRIQFVDVTAGPLERAFGLKELQLHTASATTDATVKGLDAPLADALRTRLTHHARERMSGL</sequence>
<feature type="transmembrane region" description="Helical" evidence="1">
    <location>
        <begin position="41"/>
        <end position="60"/>
    </location>
</feature>
<comment type="caution">
    <text evidence="4">The sequence shown here is derived from an EMBL/GenBank/DDBJ whole genome shotgun (WGS) entry which is preliminary data.</text>
</comment>